<keyword evidence="1" id="KW-1133">Transmembrane helix</keyword>
<keyword evidence="3" id="KW-1185">Reference proteome</keyword>
<accession>A0A084G5A1</accession>
<gene>
    <name evidence="2" type="ORF">SAPIO_CDS5729</name>
</gene>
<feature type="transmembrane region" description="Helical" evidence="1">
    <location>
        <begin position="199"/>
        <end position="221"/>
    </location>
</feature>
<proteinExistence type="predicted"/>
<sequence length="347" mass="38189">MALHLNSNLKDLKIVEIELKYKLATKDASNFEDTIDILISSAFAVFHARAVRPILGVPPNMPHHCRERVEKSCNYLEILNLPERDSKIEHFIVIPDRLEEDSLTQVLADFLSSGDLGNQDCYFVVLGFRDAAAEFASLQTHLTRIRDKLTKDYQRDGHNAAARGIVSIATGLGGVTLGLARALGCLSGDEIALVGGNPWGSLGLFLATSVVGGFFASIVYLERHRKASEKLEGLKNVENALSAVAEGIKEAQAAAVSLYCSRVHQVPLECMGRAKRAEIYSRFGVYHYGSSLKSPGSEDGSMRPAFERFTEKVRELFDSIDKLTKGAQIKVLPIGKSEDEEEALYHH</sequence>
<dbReference type="EMBL" id="JOWA01000099">
    <property type="protein sequence ID" value="KEZ42513.1"/>
    <property type="molecule type" value="Genomic_DNA"/>
</dbReference>
<name>A0A084G5A1_PSEDA</name>
<evidence type="ECO:0000256" key="1">
    <source>
        <dbReference type="SAM" id="Phobius"/>
    </source>
</evidence>
<dbReference type="GeneID" id="27724801"/>
<dbReference type="KEGG" id="sapo:SAPIO_CDS5729"/>
<dbReference type="RefSeq" id="XP_016642312.1">
    <property type="nucleotide sequence ID" value="XM_016787997.1"/>
</dbReference>
<keyword evidence="1" id="KW-0472">Membrane</keyword>
<evidence type="ECO:0000313" key="2">
    <source>
        <dbReference type="EMBL" id="KEZ42513.1"/>
    </source>
</evidence>
<protein>
    <submittedName>
        <fullName evidence="2">Uncharacterized protein</fullName>
    </submittedName>
</protein>
<comment type="caution">
    <text evidence="2">The sequence shown here is derived from an EMBL/GenBank/DDBJ whole genome shotgun (WGS) entry which is preliminary data.</text>
</comment>
<organism evidence="2 3">
    <name type="scientific">Pseudallescheria apiosperma</name>
    <name type="common">Scedosporium apiospermum</name>
    <dbReference type="NCBI Taxonomy" id="563466"/>
    <lineage>
        <taxon>Eukaryota</taxon>
        <taxon>Fungi</taxon>
        <taxon>Dikarya</taxon>
        <taxon>Ascomycota</taxon>
        <taxon>Pezizomycotina</taxon>
        <taxon>Sordariomycetes</taxon>
        <taxon>Hypocreomycetidae</taxon>
        <taxon>Microascales</taxon>
        <taxon>Microascaceae</taxon>
        <taxon>Scedosporium</taxon>
    </lineage>
</organism>
<feature type="transmembrane region" description="Helical" evidence="1">
    <location>
        <begin position="160"/>
        <end position="179"/>
    </location>
</feature>
<keyword evidence="1" id="KW-0812">Transmembrane</keyword>
<dbReference type="HOGENOM" id="CLU_799634_0_0_1"/>
<reference evidence="2 3" key="1">
    <citation type="journal article" date="2014" name="Genome Announc.">
        <title>Draft genome sequence of the pathogenic fungus Scedosporium apiospermum.</title>
        <authorList>
            <person name="Vandeputte P."/>
            <person name="Ghamrawi S."/>
            <person name="Rechenmann M."/>
            <person name="Iltis A."/>
            <person name="Giraud S."/>
            <person name="Fleury M."/>
            <person name="Thornton C."/>
            <person name="Delhaes L."/>
            <person name="Meyer W."/>
            <person name="Papon N."/>
            <person name="Bouchara J.P."/>
        </authorList>
    </citation>
    <scope>NUCLEOTIDE SEQUENCE [LARGE SCALE GENOMIC DNA]</scope>
    <source>
        <strain evidence="2 3">IHEM 14462</strain>
    </source>
</reference>
<evidence type="ECO:0000313" key="3">
    <source>
        <dbReference type="Proteomes" id="UP000028545"/>
    </source>
</evidence>
<dbReference type="Proteomes" id="UP000028545">
    <property type="component" value="Unassembled WGS sequence"/>
</dbReference>
<dbReference type="VEuPathDB" id="FungiDB:SAPIO_CDS5729"/>
<dbReference type="AlphaFoldDB" id="A0A084G5A1"/>